<organism evidence="2 3">
    <name type="scientific">Stenotrophomonas maltophilia</name>
    <name type="common">Pseudomonas maltophilia</name>
    <name type="synonym">Xanthomonas maltophilia</name>
    <dbReference type="NCBI Taxonomy" id="40324"/>
    <lineage>
        <taxon>Bacteria</taxon>
        <taxon>Pseudomonadati</taxon>
        <taxon>Pseudomonadota</taxon>
        <taxon>Gammaproteobacteria</taxon>
        <taxon>Lysobacterales</taxon>
        <taxon>Lysobacteraceae</taxon>
        <taxon>Stenotrophomonas</taxon>
        <taxon>Stenotrophomonas maltophilia group</taxon>
    </lineage>
</organism>
<sequence>MNLEHGLPSALQVRDRGRTVEVDGTTYILLAPEQCAAATTPAEGSCLANAVACLDNRHEATPATLEAGCREGVPGMCLQLADRWHEEANLSSKPILSSRRRPSTPPCPVSSSPLPVTTVASNRNPGMCRRARGRPRSAGAAGQGRDDGSHDRSHGDDDGADRAGDHSG</sequence>
<dbReference type="EMBL" id="JZRZ01000030">
    <property type="protein sequence ID" value="KKD56786.1"/>
    <property type="molecule type" value="Genomic_DNA"/>
</dbReference>
<comment type="caution">
    <text evidence="2">The sequence shown here is derived from an EMBL/GenBank/DDBJ whole genome shotgun (WGS) entry which is preliminary data.</text>
</comment>
<feature type="compositionally biased region" description="Low complexity" evidence="1">
    <location>
        <begin position="109"/>
        <end position="119"/>
    </location>
</feature>
<accession>A0A0F5ZM40</accession>
<evidence type="ECO:0000313" key="3">
    <source>
        <dbReference type="Proteomes" id="UP000243478"/>
    </source>
</evidence>
<evidence type="ECO:0000313" key="2">
    <source>
        <dbReference type="EMBL" id="KKD56786.1"/>
    </source>
</evidence>
<dbReference type="AlphaFoldDB" id="A0A0F5ZM40"/>
<feature type="compositionally biased region" description="Basic and acidic residues" evidence="1">
    <location>
        <begin position="144"/>
        <end position="168"/>
    </location>
</feature>
<name>A0A0F5ZM40_STEMA</name>
<gene>
    <name evidence="2" type="ORF">VM57_19320</name>
</gene>
<protein>
    <submittedName>
        <fullName evidence="2">Uncharacterized protein</fullName>
    </submittedName>
</protein>
<evidence type="ECO:0000256" key="1">
    <source>
        <dbReference type="SAM" id="MobiDB-lite"/>
    </source>
</evidence>
<dbReference type="Proteomes" id="UP000243478">
    <property type="component" value="Unassembled WGS sequence"/>
</dbReference>
<proteinExistence type="predicted"/>
<dbReference type="PATRIC" id="fig|40324.63.peg.7161"/>
<feature type="region of interest" description="Disordered" evidence="1">
    <location>
        <begin position="91"/>
        <end position="168"/>
    </location>
</feature>
<reference evidence="2 3" key="1">
    <citation type="submission" date="2015-03" db="EMBL/GenBank/DDBJ databases">
        <title>Draft genome of Stenotrophomonas maltophila isolated from urine specimen.</title>
        <authorList>
            <person name="Murugan N."/>
            <person name="Malathi J."/>
            <person name="Umashankar V."/>
            <person name="Madhavan H."/>
        </authorList>
    </citation>
    <scope>NUCLEOTIDE SEQUENCE [LARGE SCALE GENOMIC DNA]</scope>
    <source>
        <strain evidence="2 3">JMNMN1</strain>
    </source>
</reference>